<dbReference type="InterPro" id="IPR013443">
    <property type="entry name" value="CRISPR-assoc_prot_Csx16"/>
</dbReference>
<evidence type="ECO:0008006" key="3">
    <source>
        <dbReference type="Google" id="ProtNLM"/>
    </source>
</evidence>
<dbReference type="Proteomes" id="UP000028006">
    <property type="component" value="Unassembled WGS sequence"/>
</dbReference>
<dbReference type="AlphaFoldDB" id="A0A081NBT6"/>
<dbReference type="Pfam" id="PF09652">
    <property type="entry name" value="Cas_VVA1548"/>
    <property type="match status" value="1"/>
</dbReference>
<gene>
    <name evidence="1" type="ORF">GZ77_05220</name>
</gene>
<name>A0A081NBT6_9GAMM</name>
<dbReference type="eggNOG" id="ENOG5032ZF3">
    <property type="taxonomic scope" value="Bacteria"/>
</dbReference>
<evidence type="ECO:0000313" key="1">
    <source>
        <dbReference type="EMBL" id="KEQ15909.1"/>
    </source>
</evidence>
<organism evidence="1 2">
    <name type="scientific">Endozoicomonas montiporae</name>
    <dbReference type="NCBI Taxonomy" id="1027273"/>
    <lineage>
        <taxon>Bacteria</taxon>
        <taxon>Pseudomonadati</taxon>
        <taxon>Pseudomonadota</taxon>
        <taxon>Gammaproteobacteria</taxon>
        <taxon>Oceanospirillales</taxon>
        <taxon>Endozoicomonadaceae</taxon>
        <taxon>Endozoicomonas</taxon>
    </lineage>
</organism>
<dbReference type="EMBL" id="JOKG01000001">
    <property type="protein sequence ID" value="KEQ15909.1"/>
    <property type="molecule type" value="Genomic_DNA"/>
</dbReference>
<dbReference type="RefSeq" id="WP_034873174.1">
    <property type="nucleotide sequence ID" value="NZ_JOKG01000001.1"/>
</dbReference>
<accession>A0A081NBT6</accession>
<comment type="caution">
    <text evidence="1">The sequence shown here is derived from an EMBL/GenBank/DDBJ whole genome shotgun (WGS) entry which is preliminary data.</text>
</comment>
<protein>
    <recommendedName>
        <fullName evidence="3">CRISPR-associated protein</fullName>
    </recommendedName>
</protein>
<keyword evidence="2" id="KW-1185">Reference proteome</keyword>
<proteinExistence type="predicted"/>
<evidence type="ECO:0000313" key="2">
    <source>
        <dbReference type="Proteomes" id="UP000028006"/>
    </source>
</evidence>
<dbReference type="NCBIfam" id="TIGR02620">
    <property type="entry name" value="cas_VVA1548"/>
    <property type="match status" value="1"/>
</dbReference>
<reference evidence="1 2" key="1">
    <citation type="submission" date="2014-06" db="EMBL/GenBank/DDBJ databases">
        <title>Whole Genome Sequences of Three Symbiotic Endozoicomonas Bacteria.</title>
        <authorList>
            <person name="Neave M.J."/>
            <person name="Apprill A."/>
            <person name="Voolstra C.R."/>
        </authorList>
    </citation>
    <scope>NUCLEOTIDE SEQUENCE [LARGE SCALE GENOMIC DNA]</scope>
    <source>
        <strain evidence="1 2">LMG 24815</strain>
    </source>
</reference>
<sequence length="97" mass="11377">MAVYLITRHPGAVKWAKETGLFFNQTIQHIDFQPFQHGDKVYGLLPVHLAARVCDLGAEYWHLCIDVPEHKRGQELTLQEMERFNARFERFHVTLSQ</sequence>